<gene>
    <name evidence="1" type="ORF">D4A47_03920</name>
</gene>
<dbReference type="Proteomes" id="UP000276301">
    <property type="component" value="Unassembled WGS sequence"/>
</dbReference>
<name>A0A498CQ00_9FIRM</name>
<comment type="caution">
    <text evidence="1">The sequence shown here is derived from an EMBL/GenBank/DDBJ whole genome shotgun (WGS) entry which is preliminary data.</text>
</comment>
<evidence type="ECO:0000313" key="1">
    <source>
        <dbReference type="EMBL" id="RLL13622.1"/>
    </source>
</evidence>
<dbReference type="AlphaFoldDB" id="A0A498CQ00"/>
<evidence type="ECO:0000313" key="2">
    <source>
        <dbReference type="Proteomes" id="UP000276301"/>
    </source>
</evidence>
<keyword evidence="2" id="KW-1185">Reference proteome</keyword>
<accession>A0A498CQ00</accession>
<dbReference type="EMBL" id="RCHT01000003">
    <property type="protein sequence ID" value="RLL13622.1"/>
    <property type="molecule type" value="Genomic_DNA"/>
</dbReference>
<reference evidence="1 2" key="1">
    <citation type="submission" date="2018-10" db="EMBL/GenBank/DDBJ databases">
        <title>Anaerotruncus faecis sp. nov., isolated from human feces.</title>
        <authorList>
            <person name="Wang Y.-J."/>
        </authorList>
    </citation>
    <scope>NUCLEOTIDE SEQUENCE [LARGE SCALE GENOMIC DNA]</scope>
    <source>
        <strain evidence="1 2">22A2-44</strain>
    </source>
</reference>
<proteinExistence type="predicted"/>
<sequence length="65" mass="7257">MNMSKVNGSFPTGLDALLQRDARAKQYYSALPSYVQDLVHRGGERIQTQAELERYAGNILEGLSK</sequence>
<organism evidence="1 2">
    <name type="scientific">Anaerotruncus massiliensis</name>
    <name type="common">ex Liu et al. 2021</name>
    <dbReference type="NCBI Taxonomy" id="2321404"/>
    <lineage>
        <taxon>Bacteria</taxon>
        <taxon>Bacillati</taxon>
        <taxon>Bacillota</taxon>
        <taxon>Clostridia</taxon>
        <taxon>Eubacteriales</taxon>
        <taxon>Oscillospiraceae</taxon>
        <taxon>Anaerotruncus</taxon>
    </lineage>
</organism>
<protein>
    <submittedName>
        <fullName evidence="1">Uncharacterized protein</fullName>
    </submittedName>
</protein>